<accession>A0ABY1LHY5</accession>
<evidence type="ECO:0000259" key="2">
    <source>
        <dbReference type="Pfam" id="PF08450"/>
    </source>
</evidence>
<evidence type="ECO:0000313" key="3">
    <source>
        <dbReference type="EMBL" id="SKC43096.1"/>
    </source>
</evidence>
<dbReference type="RefSeq" id="WP_079704866.1">
    <property type="nucleotide sequence ID" value="NZ_FUZO01000001.1"/>
</dbReference>
<protein>
    <submittedName>
        <fullName evidence="3">Sugar lactone lactonase YvrE</fullName>
    </submittedName>
</protein>
<evidence type="ECO:0000256" key="1">
    <source>
        <dbReference type="ARBA" id="ARBA00008853"/>
    </source>
</evidence>
<comment type="similarity">
    <text evidence="1">Belongs to the SMP-30/CGR1 family.</text>
</comment>
<name>A0ABY1LHY5_9MICO</name>
<organism evidence="3 4">
    <name type="scientific">Plantibacter cousiniae</name>
    <name type="common">nom. nud.</name>
    <dbReference type="NCBI Taxonomy" id="199709"/>
    <lineage>
        <taxon>Bacteria</taxon>
        <taxon>Bacillati</taxon>
        <taxon>Actinomycetota</taxon>
        <taxon>Actinomycetes</taxon>
        <taxon>Micrococcales</taxon>
        <taxon>Microbacteriaceae</taxon>
        <taxon>Plantibacter</taxon>
    </lineage>
</organism>
<dbReference type="Gene3D" id="2.120.10.30">
    <property type="entry name" value="TolB, C-terminal domain"/>
    <property type="match status" value="1"/>
</dbReference>
<keyword evidence="4" id="KW-1185">Reference proteome</keyword>
<feature type="domain" description="SMP-30/Gluconolactonase/LRE-like region" evidence="2">
    <location>
        <begin position="17"/>
        <end position="255"/>
    </location>
</feature>
<dbReference type="InterPro" id="IPR005511">
    <property type="entry name" value="SMP-30"/>
</dbReference>
<dbReference type="Proteomes" id="UP000190827">
    <property type="component" value="Unassembled WGS sequence"/>
</dbReference>
<evidence type="ECO:0000313" key="4">
    <source>
        <dbReference type="Proteomes" id="UP000190827"/>
    </source>
</evidence>
<dbReference type="InterPro" id="IPR011042">
    <property type="entry name" value="6-blade_b-propeller_TolB-like"/>
</dbReference>
<reference evidence="3 4" key="1">
    <citation type="submission" date="2017-02" db="EMBL/GenBank/DDBJ databases">
        <authorList>
            <person name="Varghese N."/>
            <person name="Submissions S."/>
        </authorList>
    </citation>
    <scope>NUCLEOTIDE SEQUENCE [LARGE SCALE GENOMIC DNA]</scope>
    <source>
        <strain evidence="3 4">VKM Ac-1787</strain>
    </source>
</reference>
<sequence>MDVQPQVFRDTPAILVESIWWDARTDEVAWVDITAGTLHRGRLDGAVDGSDDRVTELPPPVSAVQPRAAGGYIAALGDRIVTLDDDGLIAETLARLDHAHPGMRSNEAKVDPFGRFLVGSMEETGDTSDAALYLLDDTGLRTLLGGFGVTNGFEWSDDGRTVYVTDTPVKTVYRASYGEDGRLGPLEPFLVDYDSDGLALDTDGRFWNGVSGSGTVLRWSPEGAVEDHLTVPVPNVTSVAFGGPDLSTLFVGTAREGLDEDQLERAPLSGAIFRFDGLATGRPVGVYGARAAARRPTSDTTGQED</sequence>
<gene>
    <name evidence="3" type="ORF">SAMN06295973_0859</name>
</gene>
<proteinExistence type="inferred from homology"/>
<dbReference type="InterPro" id="IPR013658">
    <property type="entry name" value="SGL"/>
</dbReference>
<dbReference type="PRINTS" id="PR01790">
    <property type="entry name" value="SMP30FAMILY"/>
</dbReference>
<dbReference type="PANTHER" id="PTHR10907:SF47">
    <property type="entry name" value="REGUCALCIN"/>
    <property type="match status" value="1"/>
</dbReference>
<dbReference type="EMBL" id="FUZO01000001">
    <property type="protein sequence ID" value="SKC43096.1"/>
    <property type="molecule type" value="Genomic_DNA"/>
</dbReference>
<dbReference type="Pfam" id="PF08450">
    <property type="entry name" value="SGL"/>
    <property type="match status" value="1"/>
</dbReference>
<dbReference type="PANTHER" id="PTHR10907">
    <property type="entry name" value="REGUCALCIN"/>
    <property type="match status" value="1"/>
</dbReference>
<comment type="caution">
    <text evidence="3">The sequence shown here is derived from an EMBL/GenBank/DDBJ whole genome shotgun (WGS) entry which is preliminary data.</text>
</comment>
<dbReference type="SUPFAM" id="SSF63829">
    <property type="entry name" value="Calcium-dependent phosphotriesterase"/>
    <property type="match status" value="1"/>
</dbReference>